<accession>A0AB39CCQ8</accession>
<keyword evidence="1" id="KW-0812">Transmembrane</keyword>
<feature type="transmembrane region" description="Helical" evidence="1">
    <location>
        <begin position="6"/>
        <end position="24"/>
    </location>
</feature>
<sequence>MNDVAILFQLSTLIANLALLHYVVKINQALSKPKCQHDWTIIDTSPIMRRYEHWPEPKRVGEVHTLQCTHCGDLKKKKVSID</sequence>
<evidence type="ECO:0000256" key="1">
    <source>
        <dbReference type="SAM" id="Phobius"/>
    </source>
</evidence>
<organism evidence="2">
    <name type="scientific">Pseudomonas phage RVTF4</name>
    <dbReference type="NCBI Taxonomy" id="3236931"/>
    <lineage>
        <taxon>Viruses</taxon>
    </lineage>
</organism>
<proteinExistence type="predicted"/>
<keyword evidence="1" id="KW-1133">Transmembrane helix</keyword>
<evidence type="ECO:0000313" key="2">
    <source>
        <dbReference type="EMBL" id="XDJ14774.1"/>
    </source>
</evidence>
<name>A0AB39CCQ8_9VIRU</name>
<dbReference type="EMBL" id="PQ015378">
    <property type="protein sequence ID" value="XDJ14774.1"/>
    <property type="molecule type" value="Genomic_DNA"/>
</dbReference>
<reference evidence="2" key="1">
    <citation type="submission" date="2024-07" db="EMBL/GenBank/DDBJ databases">
        <authorList>
            <person name="Bringhurst R.M."/>
            <person name="Homer T.E."/>
        </authorList>
    </citation>
    <scope>NUCLEOTIDE SEQUENCE</scope>
</reference>
<protein>
    <submittedName>
        <fullName evidence="2">Uncharacterized protein</fullName>
    </submittedName>
</protein>
<keyword evidence="1" id="KW-0472">Membrane</keyword>